<dbReference type="Gramene" id="PGSC0003DMT400091581">
    <property type="protein sequence ID" value="PGSC0003DMT400091581"/>
    <property type="gene ID" value="PGSC0003DMG400041152"/>
</dbReference>
<feature type="region of interest" description="Disordered" evidence="1">
    <location>
        <begin position="212"/>
        <end position="246"/>
    </location>
</feature>
<keyword evidence="3" id="KW-1185">Reference proteome</keyword>
<dbReference type="HOGENOM" id="CLU_759528_0_0_1"/>
<evidence type="ECO:0000256" key="1">
    <source>
        <dbReference type="SAM" id="MobiDB-lite"/>
    </source>
</evidence>
<protein>
    <submittedName>
        <fullName evidence="2">Integrase core domain containing protein</fullName>
    </submittedName>
</protein>
<organism evidence="2 3">
    <name type="scientific">Solanum tuberosum</name>
    <name type="common">Potato</name>
    <dbReference type="NCBI Taxonomy" id="4113"/>
    <lineage>
        <taxon>Eukaryota</taxon>
        <taxon>Viridiplantae</taxon>
        <taxon>Streptophyta</taxon>
        <taxon>Embryophyta</taxon>
        <taxon>Tracheophyta</taxon>
        <taxon>Spermatophyta</taxon>
        <taxon>Magnoliopsida</taxon>
        <taxon>eudicotyledons</taxon>
        <taxon>Gunneridae</taxon>
        <taxon>Pentapetalae</taxon>
        <taxon>asterids</taxon>
        <taxon>lamiids</taxon>
        <taxon>Solanales</taxon>
        <taxon>Solanaceae</taxon>
        <taxon>Solanoideae</taxon>
        <taxon>Solaneae</taxon>
        <taxon>Solanum</taxon>
    </lineage>
</organism>
<dbReference type="AlphaFoldDB" id="M1DMY4"/>
<evidence type="ECO:0000313" key="3">
    <source>
        <dbReference type="Proteomes" id="UP000011115"/>
    </source>
</evidence>
<proteinExistence type="predicted"/>
<dbReference type="Proteomes" id="UP000011115">
    <property type="component" value="Unassembled WGS sequence"/>
</dbReference>
<dbReference type="EnsemblPlants" id="PGSC0003DMT400091581">
    <property type="protein sequence ID" value="PGSC0003DMT400091581"/>
    <property type="gene ID" value="PGSC0003DMG400041152"/>
</dbReference>
<reference evidence="2" key="2">
    <citation type="submission" date="2015-06" db="UniProtKB">
        <authorList>
            <consortium name="EnsemblPlants"/>
        </authorList>
    </citation>
    <scope>IDENTIFICATION</scope>
    <source>
        <strain evidence="2">DM1-3 516 R44</strain>
    </source>
</reference>
<dbReference type="InParanoid" id="M1DMY4"/>
<sequence>MNNQGVLGNPIGGNSSDVVGLQPLRVGDENNLVQDLIHEIPSTDRRSGSWSVAQNNSTKCGTTEMDYSSAHTWFPSKPFVLGLLTYGGDPWTVATLRGSIHRNDNPRAQTPLKKTVVHGFSVDISEITIRQFLYSPSHTWALNTAKFDYKWGIVRGGKFQRSAEKKEIVLHWLARYMISGLIRDEANVAAPRREPQVDVPPLGADLVDNVKQIQGDDPAPPTYTDDAPTSPSQVVSRPRSSCRATPPSGAIVVPLARVQKLEDQMATLLHHVKPWMKKSNVESEIFPLSRPSWTVSEPTLMPSLSHPQISHSTAPTALADDTVLDVLFSDDIAQPEPTRVRGKRHLSSHISDTTEDARARKRERQ</sequence>
<feature type="compositionally biased region" description="Low complexity" evidence="1">
    <location>
        <begin position="222"/>
        <end position="241"/>
    </location>
</feature>
<evidence type="ECO:0000313" key="2">
    <source>
        <dbReference type="EnsemblPlants" id="PGSC0003DMT400091581"/>
    </source>
</evidence>
<accession>M1DMY4</accession>
<reference evidence="3" key="1">
    <citation type="journal article" date="2011" name="Nature">
        <title>Genome sequence and analysis of the tuber crop potato.</title>
        <authorList>
            <consortium name="The Potato Genome Sequencing Consortium"/>
        </authorList>
    </citation>
    <scope>NUCLEOTIDE SEQUENCE [LARGE SCALE GENOMIC DNA]</scope>
    <source>
        <strain evidence="3">cv. DM1-3 516 R44</strain>
    </source>
</reference>
<dbReference type="PaxDb" id="4113-PGSC0003DMT400091581"/>
<feature type="region of interest" description="Disordered" evidence="1">
    <location>
        <begin position="335"/>
        <end position="365"/>
    </location>
</feature>
<name>M1DMY4_SOLTU</name>